<accession>A0A1Z4MS39</accession>
<evidence type="ECO:0008006" key="4">
    <source>
        <dbReference type="Google" id="ProtNLM"/>
    </source>
</evidence>
<proteinExistence type="predicted"/>
<feature type="chain" id="PRO_5013097206" description="PEP-CTERM protein-sorting domain-containing protein" evidence="1">
    <location>
        <begin position="21"/>
        <end position="238"/>
    </location>
</feature>
<dbReference type="KEGG" id="ttq:NIES37_02080"/>
<protein>
    <recommendedName>
        <fullName evidence="4">PEP-CTERM protein-sorting domain-containing protein</fullName>
    </recommendedName>
</protein>
<evidence type="ECO:0000313" key="3">
    <source>
        <dbReference type="Proteomes" id="UP000218785"/>
    </source>
</evidence>
<dbReference type="Proteomes" id="UP000218785">
    <property type="component" value="Chromosome"/>
</dbReference>
<dbReference type="EMBL" id="AP018248">
    <property type="protein sequence ID" value="BAY96278.1"/>
    <property type="molecule type" value="Genomic_DNA"/>
</dbReference>
<feature type="signal peptide" evidence="1">
    <location>
        <begin position="1"/>
        <end position="20"/>
    </location>
</feature>
<dbReference type="InterPro" id="IPR013424">
    <property type="entry name" value="Ice-binding_C"/>
</dbReference>
<reference evidence="2 3" key="1">
    <citation type="submission" date="2017-06" db="EMBL/GenBank/DDBJ databases">
        <title>Genome sequencing of cyanobaciteial culture collection at National Institute for Environmental Studies (NIES).</title>
        <authorList>
            <person name="Hirose Y."/>
            <person name="Shimura Y."/>
            <person name="Fujisawa T."/>
            <person name="Nakamura Y."/>
            <person name="Kawachi M."/>
        </authorList>
    </citation>
    <scope>NUCLEOTIDE SEQUENCE [LARGE SCALE GENOMIC DNA]</scope>
    <source>
        <strain evidence="2 3">NIES-37</strain>
    </source>
</reference>
<gene>
    <name evidence="2" type="ORF">NIES37_02080</name>
</gene>
<keyword evidence="3" id="KW-1185">Reference proteome</keyword>
<evidence type="ECO:0000313" key="2">
    <source>
        <dbReference type="EMBL" id="BAY96278.1"/>
    </source>
</evidence>
<evidence type="ECO:0000256" key="1">
    <source>
        <dbReference type="SAM" id="SignalP"/>
    </source>
</evidence>
<sequence length="238" mass="24568">MNKHTAFISALVVTTGVALAATAMPASAVTFGFNNIAGGDTVGDQYNSNFSIDVSQSSTNTVLFKFLNTSANSNTSALKQFVFSANPTVSSLLSNMQVNVGNVGTVKFANDITNQNSKIQNLSQSNLVSGWNPIFGGGTDGGNNNSVQSGEVLGVSFNGNYNDVITALKNGNLSVGIHVGSLPNGNSSDTYVTSLSSTQSVPEPATIFGLMAFGMGGLLTKKNGKNAKKEVLPVKITV</sequence>
<dbReference type="NCBIfam" id="TIGR02595">
    <property type="entry name" value="PEP_CTERM"/>
    <property type="match status" value="1"/>
</dbReference>
<name>A0A1Z4MS39_9CYAN</name>
<organism evidence="2 3">
    <name type="scientific">Tolypothrix tenuis PCC 7101</name>
    <dbReference type="NCBI Taxonomy" id="231146"/>
    <lineage>
        <taxon>Bacteria</taxon>
        <taxon>Bacillati</taxon>
        <taxon>Cyanobacteriota</taxon>
        <taxon>Cyanophyceae</taxon>
        <taxon>Nostocales</taxon>
        <taxon>Tolypothrichaceae</taxon>
        <taxon>Tolypothrix</taxon>
    </lineage>
</organism>
<dbReference type="AlphaFoldDB" id="A0A1Z4MS39"/>
<dbReference type="RefSeq" id="WP_096573511.1">
    <property type="nucleotide sequence ID" value="NZ_CAWNJS010000001.1"/>
</dbReference>
<keyword evidence="1" id="KW-0732">Signal</keyword>